<evidence type="ECO:0000313" key="2">
    <source>
        <dbReference type="EMBL" id="PYF84433.1"/>
    </source>
</evidence>
<organism evidence="2 3">
    <name type="scientific">Marinomonas alcarazii</name>
    <dbReference type="NCBI Taxonomy" id="491949"/>
    <lineage>
        <taxon>Bacteria</taxon>
        <taxon>Pseudomonadati</taxon>
        <taxon>Pseudomonadota</taxon>
        <taxon>Gammaproteobacteria</taxon>
        <taxon>Oceanospirillales</taxon>
        <taxon>Oceanospirillaceae</taxon>
        <taxon>Marinomonas</taxon>
    </lineage>
</organism>
<dbReference type="RefSeq" id="WP_110571874.1">
    <property type="nucleotide sequence ID" value="NZ_QKLW01000001.1"/>
</dbReference>
<protein>
    <submittedName>
        <fullName evidence="2">Uncharacterized protein</fullName>
    </submittedName>
</protein>
<gene>
    <name evidence="2" type="ORF">DFP75_101458</name>
</gene>
<feature type="chain" id="PRO_5016448566" evidence="1">
    <location>
        <begin position="20"/>
        <end position="99"/>
    </location>
</feature>
<reference evidence="2 3" key="1">
    <citation type="submission" date="2018-06" db="EMBL/GenBank/DDBJ databases">
        <title>Genomic Encyclopedia of Type Strains, Phase III (KMG-III): the genomes of soil and plant-associated and newly described type strains.</title>
        <authorList>
            <person name="Whitman W."/>
        </authorList>
    </citation>
    <scope>NUCLEOTIDE SEQUENCE [LARGE SCALE GENOMIC DNA]</scope>
    <source>
        <strain evidence="2 3">CECT 7730</strain>
    </source>
</reference>
<evidence type="ECO:0000313" key="3">
    <source>
        <dbReference type="Proteomes" id="UP000247551"/>
    </source>
</evidence>
<dbReference type="EMBL" id="QKLW01000001">
    <property type="protein sequence ID" value="PYF84433.1"/>
    <property type="molecule type" value="Genomic_DNA"/>
</dbReference>
<comment type="caution">
    <text evidence="2">The sequence shown here is derived from an EMBL/GenBank/DDBJ whole genome shotgun (WGS) entry which is preliminary data.</text>
</comment>
<sequence>MKKILLTTLISVFSLNSFALDRCSEYTDEYRKVLSDRSFNQNFMNVFHQSLIFSQKELEFDLMSSDEQLKAMTRVYTYCTIQIGAGIDLKLSLAMNSSI</sequence>
<accession>A0A318V8P3</accession>
<dbReference type="AlphaFoldDB" id="A0A318V8P3"/>
<name>A0A318V8P3_9GAMM</name>
<keyword evidence="3" id="KW-1185">Reference proteome</keyword>
<feature type="signal peptide" evidence="1">
    <location>
        <begin position="1"/>
        <end position="19"/>
    </location>
</feature>
<dbReference type="Proteomes" id="UP000247551">
    <property type="component" value="Unassembled WGS sequence"/>
</dbReference>
<evidence type="ECO:0000256" key="1">
    <source>
        <dbReference type="SAM" id="SignalP"/>
    </source>
</evidence>
<keyword evidence="1" id="KW-0732">Signal</keyword>
<proteinExistence type="predicted"/>